<evidence type="ECO:0000256" key="2">
    <source>
        <dbReference type="ARBA" id="ARBA00023186"/>
    </source>
</evidence>
<evidence type="ECO:0000256" key="4">
    <source>
        <dbReference type="SAM" id="MobiDB-lite"/>
    </source>
</evidence>
<protein>
    <recommendedName>
        <fullName evidence="1">Proteasome assembly chaperone 2</fullName>
    </recommendedName>
</protein>
<dbReference type="GO" id="GO:0005634">
    <property type="term" value="C:nucleus"/>
    <property type="evidence" value="ECO:0007669"/>
    <property type="project" value="TreeGrafter"/>
</dbReference>
<dbReference type="EMBL" id="KQ459600">
    <property type="protein sequence ID" value="KPI94233.1"/>
    <property type="molecule type" value="Genomic_DNA"/>
</dbReference>
<sequence>MSPIHHWKFNDESDLSGYSLIIPSVAVGNVGQLACDLLISSLKMKKIATVYSPALIPVLGYDPYDLKSKSLSSSCEVYVCDSRKVVVLQIRAPLVYKFAQSFLENIVQTFKEKNVQNIVLLTSSYAHEKKHISTSPFRYICTESNPYDNEVNELKWTKHDQDEGRLKIFGGGFATMMWTSMWFTSVLAILVADIRTGAFQNKEVEGRQCYQCPTANTTACSQQKVAVSCPLEQPYCGTVAVGPHFDSLLKCLPEFKSSCTMKLISNSIFELSCACSGVLCNAPFTKTTQTRLMEFAKSNTVDNSSDVTKAFYKYFKLENATDIYKAVTNEEVKTTASYATISSVTKLNDVLIINTNHTNEIDLPHAEPLKHEATIPPDDDEDETEGSGTYDDTKTPKNTVSAPAAPSSFLPAEENKASKVVQNVLFIIPLFTLFYIVNTIKI</sequence>
<feature type="compositionally biased region" description="Basic and acidic residues" evidence="4">
    <location>
        <begin position="363"/>
        <end position="373"/>
    </location>
</feature>
<dbReference type="Proteomes" id="UP000053268">
    <property type="component" value="Unassembled WGS sequence"/>
</dbReference>
<evidence type="ECO:0000256" key="3">
    <source>
        <dbReference type="ARBA" id="ARBA00025745"/>
    </source>
</evidence>
<dbReference type="PANTHER" id="PTHR12970">
    <property type="entry name" value="PROTEASOME ASSEMBLY CHAPERONE 2"/>
    <property type="match status" value="1"/>
</dbReference>
<proteinExistence type="inferred from homology"/>
<dbReference type="InterPro" id="IPR016562">
    <property type="entry name" value="Proteasome_assmbl_chp_2_euk"/>
</dbReference>
<feature type="region of interest" description="Disordered" evidence="4">
    <location>
        <begin position="363"/>
        <end position="407"/>
    </location>
</feature>
<feature type="transmembrane region" description="Helical" evidence="5">
    <location>
        <begin position="420"/>
        <end position="437"/>
    </location>
</feature>
<dbReference type="InterPro" id="IPR038389">
    <property type="entry name" value="PSMG2_sf"/>
</dbReference>
<organism evidence="6 7">
    <name type="scientific">Papilio xuthus</name>
    <name type="common">Asian swallowtail butterfly</name>
    <dbReference type="NCBI Taxonomy" id="66420"/>
    <lineage>
        <taxon>Eukaryota</taxon>
        <taxon>Metazoa</taxon>
        <taxon>Ecdysozoa</taxon>
        <taxon>Arthropoda</taxon>
        <taxon>Hexapoda</taxon>
        <taxon>Insecta</taxon>
        <taxon>Pterygota</taxon>
        <taxon>Neoptera</taxon>
        <taxon>Endopterygota</taxon>
        <taxon>Lepidoptera</taxon>
        <taxon>Glossata</taxon>
        <taxon>Ditrysia</taxon>
        <taxon>Papilionoidea</taxon>
        <taxon>Papilionidae</taxon>
        <taxon>Papilioninae</taxon>
        <taxon>Papilio</taxon>
    </lineage>
</organism>
<feature type="transmembrane region" description="Helical" evidence="5">
    <location>
        <begin position="20"/>
        <end position="39"/>
    </location>
</feature>
<gene>
    <name evidence="6" type="ORF">RR46_06684</name>
</gene>
<dbReference type="STRING" id="66420.A0A194PML4"/>
<reference evidence="6 7" key="1">
    <citation type="journal article" date="2015" name="Nat. Commun.">
        <title>Outbred genome sequencing and CRISPR/Cas9 gene editing in butterflies.</title>
        <authorList>
            <person name="Li X."/>
            <person name="Fan D."/>
            <person name="Zhang W."/>
            <person name="Liu G."/>
            <person name="Zhang L."/>
            <person name="Zhao L."/>
            <person name="Fang X."/>
            <person name="Chen L."/>
            <person name="Dong Y."/>
            <person name="Chen Y."/>
            <person name="Ding Y."/>
            <person name="Zhao R."/>
            <person name="Feng M."/>
            <person name="Zhu Y."/>
            <person name="Feng Y."/>
            <person name="Jiang X."/>
            <person name="Zhu D."/>
            <person name="Xiang H."/>
            <person name="Feng X."/>
            <person name="Li S."/>
            <person name="Wang J."/>
            <person name="Zhang G."/>
            <person name="Kronforst M.R."/>
            <person name="Wang W."/>
        </authorList>
    </citation>
    <scope>NUCLEOTIDE SEQUENCE [LARGE SCALE GENOMIC DNA]</scope>
    <source>
        <strain evidence="6">Ya'a_city_454_Px</strain>
        <tissue evidence="6">Whole body</tissue>
    </source>
</reference>
<dbReference type="GO" id="GO:0000502">
    <property type="term" value="C:proteasome complex"/>
    <property type="evidence" value="ECO:0007669"/>
    <property type="project" value="UniProtKB-KW"/>
</dbReference>
<dbReference type="GO" id="GO:0043248">
    <property type="term" value="P:proteasome assembly"/>
    <property type="evidence" value="ECO:0007669"/>
    <property type="project" value="TreeGrafter"/>
</dbReference>
<evidence type="ECO:0000256" key="1">
    <source>
        <dbReference type="ARBA" id="ARBA00019186"/>
    </source>
</evidence>
<name>A0A194PML4_PAPXU</name>
<dbReference type="SUPFAM" id="SSF159659">
    <property type="entry name" value="Cgl1923-like"/>
    <property type="match status" value="1"/>
</dbReference>
<keyword evidence="5" id="KW-1133">Transmembrane helix</keyword>
<evidence type="ECO:0000256" key="5">
    <source>
        <dbReference type="SAM" id="Phobius"/>
    </source>
</evidence>
<dbReference type="Gene3D" id="3.40.50.10900">
    <property type="entry name" value="PAC-like subunit"/>
    <property type="match status" value="1"/>
</dbReference>
<dbReference type="AlphaFoldDB" id="A0A194PML4"/>
<keyword evidence="6" id="KW-0647">Proteasome</keyword>
<accession>A0A194PML4</accession>
<keyword evidence="5" id="KW-0812">Transmembrane</keyword>
<dbReference type="InterPro" id="IPR019151">
    <property type="entry name" value="Proteasome_assmbl_chaperone_2"/>
</dbReference>
<evidence type="ECO:0000313" key="6">
    <source>
        <dbReference type="EMBL" id="KPI94233.1"/>
    </source>
</evidence>
<feature type="transmembrane region" description="Helical" evidence="5">
    <location>
        <begin position="168"/>
        <end position="192"/>
    </location>
</feature>
<dbReference type="Pfam" id="PF09754">
    <property type="entry name" value="PAC2"/>
    <property type="match status" value="1"/>
</dbReference>
<dbReference type="PANTHER" id="PTHR12970:SF1">
    <property type="entry name" value="PROTEASOME ASSEMBLY CHAPERONE 2"/>
    <property type="match status" value="1"/>
</dbReference>
<dbReference type="GO" id="GO:0005829">
    <property type="term" value="C:cytosol"/>
    <property type="evidence" value="ECO:0007669"/>
    <property type="project" value="TreeGrafter"/>
</dbReference>
<evidence type="ECO:0000313" key="7">
    <source>
        <dbReference type="Proteomes" id="UP000053268"/>
    </source>
</evidence>
<keyword evidence="7" id="KW-1185">Reference proteome</keyword>
<comment type="similarity">
    <text evidence="3">Belongs to the PSMG2 family.</text>
</comment>
<keyword evidence="5" id="KW-0472">Membrane</keyword>
<keyword evidence="2" id="KW-0143">Chaperone</keyword>